<accession>Q6M7X0</accession>
<protein>
    <submittedName>
        <fullName evidence="5">Hypothetical membrane protein</fullName>
    </submittedName>
</protein>
<evidence type="ECO:0000256" key="2">
    <source>
        <dbReference type="SAM" id="Phobius"/>
    </source>
</evidence>
<name>Q8NTB5_CORGL</name>
<dbReference type="eggNOG" id="COG4886">
    <property type="taxonomic scope" value="Bacteria"/>
</dbReference>
<feature type="chain" id="PRO_5004311345" evidence="3">
    <location>
        <begin position="30"/>
        <end position="319"/>
    </location>
</feature>
<dbReference type="GeneID" id="92792322"/>
<feature type="disulfide bond" description="Interchain" evidence="7">
    <location>
        <position position="36"/>
    </location>
</feature>
<dbReference type="GO" id="GO:0009432">
    <property type="term" value="P:SOS response"/>
    <property type="evidence" value="ECO:0000269"/>
    <property type="project" value="CollecTF"/>
</dbReference>
<organism evidence="5 6">
    <name type="scientific">Corynebacterium glutamicum (strain ATCC 13032 / DSM 20300 / JCM 1318 / BCRC 11384 / CCUG 27702 / LMG 3730 / NBRC 12168 / NCIMB 10025 / NRRL B-2784 / 534)</name>
    <dbReference type="NCBI Taxonomy" id="196627"/>
    <lineage>
        <taxon>Bacteria</taxon>
        <taxon>Bacillati</taxon>
        <taxon>Actinomycetota</taxon>
        <taxon>Actinomycetes</taxon>
        <taxon>Mycobacteriales</taxon>
        <taxon>Corynebacteriaceae</taxon>
        <taxon>Corynebacterium</taxon>
    </lineage>
</organism>
<feature type="domain" description="Htaa" evidence="4">
    <location>
        <begin position="43"/>
        <end position="221"/>
    </location>
</feature>
<keyword evidence="3" id="KW-0732">Signal</keyword>
<dbReference type="InterPro" id="IPR007331">
    <property type="entry name" value="Htaa"/>
</dbReference>
<dbReference type="RefSeq" id="WP_011013623.1">
    <property type="nucleotide sequence ID" value="NC_003450.3"/>
</dbReference>
<evidence type="ECO:0000259" key="4">
    <source>
        <dbReference type="Pfam" id="PF04213"/>
    </source>
</evidence>
<reference evidence="7" key="2">
    <citation type="journal article" date="2019" name="Chem. Commun. (Camb.)">
        <title>Structural basis for the heme transfer reaction in heme uptake machinery from Corynebacteria.</title>
        <authorList>
            <person name="Muraki N."/>
            <person name="Kitatsuji C."/>
            <person name="Okamoto Y."/>
            <person name="Uchida T."/>
            <person name="Ishimori K."/>
            <person name="Aono S."/>
        </authorList>
    </citation>
    <scope>X-RAY CRYSTALLOGRAPHY (1.70 ANGSTROMS) OF 35-228 IN COMPLEX WITH CA(2+) AND HEME B</scope>
    <scope>DISULFIDE BONDS</scope>
</reference>
<dbReference type="PDB" id="6JSB">
    <property type="method" value="X-ray"/>
    <property type="resolution" value="1.70 A"/>
    <property type="chains" value="A/B=35-228"/>
</dbReference>
<dbReference type="Proteomes" id="UP000000582">
    <property type="component" value="Chromosome"/>
</dbReference>
<feature type="binding site" evidence="7">
    <location>
        <position position="56"/>
    </location>
    <ligand>
        <name>heme b</name>
        <dbReference type="ChEBI" id="CHEBI:60344"/>
        <note>axial binding residue</note>
    </ligand>
    <ligandPart>
        <name>Fe</name>
        <dbReference type="ChEBI" id="CHEBI:18248"/>
    </ligandPart>
</feature>
<dbReference type="PDBsum" id="6JSB"/>
<evidence type="ECO:0007829" key="7">
    <source>
        <dbReference type="PDB" id="6JSB"/>
    </source>
</evidence>
<dbReference type="EMBL" id="BA000036">
    <property type="protein sequence ID" value="BAB97785.1"/>
    <property type="molecule type" value="Genomic_DNA"/>
</dbReference>
<feature type="binding site" evidence="7">
    <location>
        <position position="52"/>
    </location>
    <ligand>
        <name>heme b</name>
        <dbReference type="ChEBI" id="CHEBI:60344"/>
    </ligand>
</feature>
<keyword evidence="2" id="KW-1133">Transmembrane helix</keyword>
<dbReference type="Pfam" id="PF04213">
    <property type="entry name" value="HtaA"/>
    <property type="match status" value="1"/>
</dbReference>
<proteinExistence type="evidence at protein level"/>
<dbReference type="STRING" id="196627.cg0470"/>
<keyword evidence="6" id="KW-1185">Reference proteome</keyword>
<feature type="compositionally biased region" description="Acidic residues" evidence="1">
    <location>
        <begin position="230"/>
        <end position="266"/>
    </location>
</feature>
<keyword evidence="2" id="KW-0472">Membrane</keyword>
<keyword evidence="7" id="KW-0408">Iron</keyword>
<dbReference type="KEGG" id="cgb:cg0470"/>
<sequence length="319" mass="33608">MNKLATRALVALTGSAIAMTGLTVVSANAAEKTGKCRVVTTTGTADWSVRESFNNYLEGPIANGAAYKYHGGIEVRDGVETTGTKSAREFTWPVLGSEEGAVKLGGGVHWTGHNHYSGDDESQAPDNFILDLDFSNPTVKFDGNEGTLLVDFKSREFVDTKTVADFLTGTQAELATITFDEPIDLTQENVTVTGQTKLTATGVDVMGTFYPEGEALAPITLNLTNEVVCDEPETPVEPEVPVEPETPVDPETSVDPETPVDPETSVDPEKPGDDNKDDGSNSSSNGDILGILGILAALGGVGALVYNFLVASGFLAAFK</sequence>
<dbReference type="BioCyc" id="CORYNE:G18NG-9949-MONOMER"/>
<evidence type="ECO:0000313" key="5">
    <source>
        <dbReference type="EMBL" id="BAB97785.1"/>
    </source>
</evidence>
<accession>Q8NTB5</accession>
<dbReference type="HOGENOM" id="CLU_077903_0_0_11"/>
<dbReference type="AlphaFoldDB" id="Q8NTB5"/>
<feature type="transmembrane region" description="Helical" evidence="2">
    <location>
        <begin position="288"/>
        <end position="318"/>
    </location>
</feature>
<keyword evidence="7" id="KW-0106">Calcium</keyword>
<keyword evidence="7" id="KW-0479">Metal-binding</keyword>
<feature type="region of interest" description="Disordered" evidence="1">
    <location>
        <begin position="230"/>
        <end position="282"/>
    </location>
</feature>
<dbReference type="SMR" id="Q8NTB5"/>
<keyword evidence="7" id="KW-0002">3D-structure</keyword>
<dbReference type="OrthoDB" id="4774707at2"/>
<dbReference type="GO" id="GO:0046872">
    <property type="term" value="F:metal ion binding"/>
    <property type="evidence" value="ECO:0007669"/>
    <property type="project" value="UniProtKB-KW"/>
</dbReference>
<evidence type="ECO:0000256" key="3">
    <source>
        <dbReference type="SAM" id="SignalP"/>
    </source>
</evidence>
<reference evidence="6" key="1">
    <citation type="journal article" date="2003" name="Appl. Microbiol. Biotechnol.">
        <title>The Corynebacterium glutamicum genome: features and impacts on biotechnological processes.</title>
        <authorList>
            <person name="Ikeda M."/>
            <person name="Nakagawa S."/>
        </authorList>
    </citation>
    <scope>NUCLEOTIDE SEQUENCE [LARGE SCALE GENOMIC DNA]</scope>
    <source>
        <strain evidence="6">ATCC 13032 / DSM 20300 / BCRC 11384 / JCM 1318 / LMG 3730 / NCIMB 10025</strain>
    </source>
</reference>
<feature type="compositionally biased region" description="Basic and acidic residues" evidence="1">
    <location>
        <begin position="267"/>
        <end position="279"/>
    </location>
</feature>
<keyword evidence="2" id="KW-0812">Transmembrane</keyword>
<evidence type="ECO:0000313" key="6">
    <source>
        <dbReference type="Proteomes" id="UP000000582"/>
    </source>
</evidence>
<keyword evidence="7" id="KW-0349">Heme</keyword>
<feature type="signal peptide" evidence="3">
    <location>
        <begin position="1"/>
        <end position="29"/>
    </location>
</feature>
<gene>
    <name evidence="5" type="ordered locus">Cgl0392</name>
</gene>
<feature type="binding site" evidence="7">
    <location>
        <position position="188"/>
    </location>
    <ligand>
        <name>Ca(2+)</name>
        <dbReference type="ChEBI" id="CHEBI:29108"/>
        <label>1</label>
    </ligand>
</feature>
<evidence type="ECO:0000256" key="1">
    <source>
        <dbReference type="SAM" id="MobiDB-lite"/>
    </source>
</evidence>
<feature type="binding site" evidence="7">
    <location>
        <position position="210"/>
    </location>
    <ligand>
        <name>heme b</name>
        <dbReference type="ChEBI" id="CHEBI:60344"/>
    </ligand>
</feature>
<feature type="binding site" evidence="7">
    <location>
        <position position="191"/>
    </location>
    <ligand>
        <name>Ca(2+)</name>
        <dbReference type="ChEBI" id="CHEBI:29108"/>
        <label>2</label>
    </ligand>
</feature>
<dbReference type="PATRIC" id="fig|196627.13.peg.393"/>
<dbReference type="KEGG" id="cgl:Cgl0392"/>